<dbReference type="CDD" id="cd04301">
    <property type="entry name" value="NAT_SF"/>
    <property type="match status" value="1"/>
</dbReference>
<protein>
    <recommendedName>
        <fullName evidence="3">N-acetyltransferase domain-containing protein</fullName>
    </recommendedName>
</protein>
<feature type="domain" description="N-acetyltransferase" evidence="3">
    <location>
        <begin position="23"/>
        <end position="188"/>
    </location>
</feature>
<sequence length="189" mass="20409">MWLEEGRGIGWSPGVLLRYHPPMVIRKGSSDDVSVVLGMFDSAVAWLAARGRTGQWGSRPFSADPARVERVTEWAASGGMWIAEVDGEPAGCAVLGAAVDYVPPAREPELYVQGLVIDQRFRGHGVGSALLGHARAEAAGRGVALLRVDCYAGDDGRLVEYYESQGFTRTEPFKVGEWPGQVLELRLPG</sequence>
<dbReference type="Pfam" id="PF00583">
    <property type="entry name" value="Acetyltransf_1"/>
    <property type="match status" value="1"/>
</dbReference>
<evidence type="ECO:0000259" key="3">
    <source>
        <dbReference type="PROSITE" id="PS51186"/>
    </source>
</evidence>
<keyword evidence="1" id="KW-0808">Transferase</keyword>
<dbReference type="PROSITE" id="PS51186">
    <property type="entry name" value="GNAT"/>
    <property type="match status" value="1"/>
</dbReference>
<proteinExistence type="predicted"/>
<keyword evidence="5" id="KW-1185">Reference proteome</keyword>
<organism evidence="4 5">
    <name type="scientific">Streptosporangium carneum</name>
    <dbReference type="NCBI Taxonomy" id="47481"/>
    <lineage>
        <taxon>Bacteria</taxon>
        <taxon>Bacillati</taxon>
        <taxon>Actinomycetota</taxon>
        <taxon>Actinomycetes</taxon>
        <taxon>Streptosporangiales</taxon>
        <taxon>Streptosporangiaceae</taxon>
        <taxon>Streptosporangium</taxon>
    </lineage>
</organism>
<comment type="caution">
    <text evidence="4">The sequence shown here is derived from an EMBL/GenBank/DDBJ whole genome shotgun (WGS) entry which is preliminary data.</text>
</comment>
<gene>
    <name evidence="4" type="ORF">GCM10017600_01980</name>
</gene>
<keyword evidence="2" id="KW-0012">Acyltransferase</keyword>
<evidence type="ECO:0000256" key="2">
    <source>
        <dbReference type="ARBA" id="ARBA00023315"/>
    </source>
</evidence>
<dbReference type="SUPFAM" id="SSF55729">
    <property type="entry name" value="Acyl-CoA N-acyltransferases (Nat)"/>
    <property type="match status" value="1"/>
</dbReference>
<name>A0A9W6MAL8_9ACTN</name>
<dbReference type="EMBL" id="BSEV01000001">
    <property type="protein sequence ID" value="GLK06793.1"/>
    <property type="molecule type" value="Genomic_DNA"/>
</dbReference>
<reference evidence="4" key="2">
    <citation type="submission" date="2023-01" db="EMBL/GenBank/DDBJ databases">
        <authorList>
            <person name="Sun Q."/>
            <person name="Evtushenko L."/>
        </authorList>
    </citation>
    <scope>NUCLEOTIDE SEQUENCE</scope>
    <source>
        <strain evidence="4">VKM Ac-2007</strain>
    </source>
</reference>
<dbReference type="PANTHER" id="PTHR43877:SF2">
    <property type="entry name" value="AMINOALKYLPHOSPHONATE N-ACETYLTRANSFERASE-RELATED"/>
    <property type="match status" value="1"/>
</dbReference>
<dbReference type="InterPro" id="IPR050832">
    <property type="entry name" value="Bact_Acetyltransf"/>
</dbReference>
<dbReference type="InterPro" id="IPR000182">
    <property type="entry name" value="GNAT_dom"/>
</dbReference>
<dbReference type="PANTHER" id="PTHR43877">
    <property type="entry name" value="AMINOALKYLPHOSPHONATE N-ACETYLTRANSFERASE-RELATED-RELATED"/>
    <property type="match status" value="1"/>
</dbReference>
<evidence type="ECO:0000313" key="4">
    <source>
        <dbReference type="EMBL" id="GLK06793.1"/>
    </source>
</evidence>
<evidence type="ECO:0000256" key="1">
    <source>
        <dbReference type="ARBA" id="ARBA00022679"/>
    </source>
</evidence>
<dbReference type="AlphaFoldDB" id="A0A9W6MAL8"/>
<dbReference type="GO" id="GO:0016747">
    <property type="term" value="F:acyltransferase activity, transferring groups other than amino-acyl groups"/>
    <property type="evidence" value="ECO:0007669"/>
    <property type="project" value="InterPro"/>
</dbReference>
<dbReference type="InterPro" id="IPR016181">
    <property type="entry name" value="Acyl_CoA_acyltransferase"/>
</dbReference>
<dbReference type="Proteomes" id="UP001143474">
    <property type="component" value="Unassembled WGS sequence"/>
</dbReference>
<accession>A0A9W6MAL8</accession>
<dbReference type="Gene3D" id="3.40.630.30">
    <property type="match status" value="1"/>
</dbReference>
<evidence type="ECO:0000313" key="5">
    <source>
        <dbReference type="Proteomes" id="UP001143474"/>
    </source>
</evidence>
<reference evidence="4" key="1">
    <citation type="journal article" date="2014" name="Int. J. Syst. Evol. Microbiol.">
        <title>Complete genome sequence of Corynebacterium casei LMG S-19264T (=DSM 44701T), isolated from a smear-ripened cheese.</title>
        <authorList>
            <consortium name="US DOE Joint Genome Institute (JGI-PGF)"/>
            <person name="Walter F."/>
            <person name="Albersmeier A."/>
            <person name="Kalinowski J."/>
            <person name="Ruckert C."/>
        </authorList>
    </citation>
    <scope>NUCLEOTIDE SEQUENCE</scope>
    <source>
        <strain evidence="4">VKM Ac-2007</strain>
    </source>
</reference>